<reference evidence="2 3" key="1">
    <citation type="journal article" date="2016" name="Front. Microbiol.">
        <title>Genomic Resource of Rice Seed Associated Bacteria.</title>
        <authorList>
            <person name="Midha S."/>
            <person name="Bansal K."/>
            <person name="Sharma S."/>
            <person name="Kumar N."/>
            <person name="Patil P.P."/>
            <person name="Chaudhry V."/>
            <person name="Patil P.B."/>
        </authorList>
    </citation>
    <scope>NUCLEOTIDE SEQUENCE [LARGE SCALE GENOMIC DNA]</scope>
    <source>
        <strain evidence="2 3">NS226</strain>
    </source>
</reference>
<dbReference type="PATRIC" id="fig|401562.3.peg.3832"/>
<evidence type="ECO:0000313" key="2">
    <source>
        <dbReference type="EMBL" id="KTQ85928.1"/>
    </source>
</evidence>
<dbReference type="AlphaFoldDB" id="A0A175R4C3"/>
<organism evidence="2 3">
    <name type="scientific">Aureimonas ureilytica</name>
    <dbReference type="NCBI Taxonomy" id="401562"/>
    <lineage>
        <taxon>Bacteria</taxon>
        <taxon>Pseudomonadati</taxon>
        <taxon>Pseudomonadota</taxon>
        <taxon>Alphaproteobacteria</taxon>
        <taxon>Hyphomicrobiales</taxon>
        <taxon>Aurantimonadaceae</taxon>
        <taxon>Aureimonas</taxon>
    </lineage>
</organism>
<evidence type="ECO:0000259" key="1">
    <source>
        <dbReference type="Pfam" id="PF09825"/>
    </source>
</evidence>
<name>A0A175R4C3_9HYPH</name>
<proteinExistence type="predicted"/>
<protein>
    <recommendedName>
        <fullName evidence="1">Biotin-protein ligase N-terminal domain-containing protein</fullName>
    </recommendedName>
</protein>
<sequence>MGLATLSALGPTSTGSDGFVHVAVYRGPAGCEGCSEAAQRAIEGSDARYRVDLVGPDEAIDISAETLARYDLYVQPGGGQDMDASFHSFGDERVNAIRDFVAGGGGYLGLCMGAYLAGGSHLGLVPHEMDSEVGRPGFPIQTIEDAAIDLTWAGRANTMFFQDGAYLLRSDDDPEFRTIATYENGDIAAARYGFGRGIVVLSGPHPEADAGWFEGAHLPLERMHQGRPMDDLLAAFRQNSLQAAATR</sequence>
<dbReference type="InterPro" id="IPR029062">
    <property type="entry name" value="Class_I_gatase-like"/>
</dbReference>
<dbReference type="SUPFAM" id="SSF52317">
    <property type="entry name" value="Class I glutamine amidotransferase-like"/>
    <property type="match status" value="1"/>
</dbReference>
<dbReference type="EMBL" id="LDPZ01000052">
    <property type="protein sequence ID" value="KTQ85928.1"/>
    <property type="molecule type" value="Genomic_DNA"/>
</dbReference>
<dbReference type="InterPro" id="IPR019197">
    <property type="entry name" value="Biotin-prot_ligase_N"/>
</dbReference>
<dbReference type="Proteomes" id="UP000078272">
    <property type="component" value="Unassembled WGS sequence"/>
</dbReference>
<accession>A0A175R4C3</accession>
<dbReference type="Gene3D" id="3.40.50.880">
    <property type="match status" value="1"/>
</dbReference>
<gene>
    <name evidence="2" type="ORF">NS226_18640</name>
</gene>
<comment type="caution">
    <text evidence="2">The sequence shown here is derived from an EMBL/GenBank/DDBJ whole genome shotgun (WGS) entry which is preliminary data.</text>
</comment>
<feature type="domain" description="Biotin-protein ligase N-terminal" evidence="1">
    <location>
        <begin position="70"/>
        <end position="118"/>
    </location>
</feature>
<dbReference type="Pfam" id="PF09825">
    <property type="entry name" value="BPL_N"/>
    <property type="match status" value="1"/>
</dbReference>
<evidence type="ECO:0000313" key="3">
    <source>
        <dbReference type="Proteomes" id="UP000078272"/>
    </source>
</evidence>
<dbReference type="PIRSF" id="PIRSF016642">
    <property type="entry name" value="UCP016642"/>
    <property type="match status" value="1"/>
</dbReference>
<dbReference type="InterPro" id="IPR015834">
    <property type="entry name" value="UCP016642"/>
</dbReference>